<evidence type="ECO:0000313" key="2">
    <source>
        <dbReference type="Proteomes" id="UP000176479"/>
    </source>
</evidence>
<proteinExistence type="predicted"/>
<name>A0A1F6XVQ0_9BACT</name>
<comment type="caution">
    <text evidence="1">The sequence shown here is derived from an EMBL/GenBank/DDBJ whole genome shotgun (WGS) entry which is preliminary data.</text>
</comment>
<protein>
    <submittedName>
        <fullName evidence="1">Uncharacterized protein</fullName>
    </submittedName>
</protein>
<gene>
    <name evidence="1" type="ORF">A3H53_03610</name>
</gene>
<sequence>MFEVWILQIENLIRRVMKHILARVYDLLYFSCSEYYLKQSSWRMKYEFIASTSETLHVDFLETGEGENIAQISFENFDESPILGIHFVCGTGPFLVPDELNFSVELGKVLGAFEQGKKEVKKPELWNEQGWFKPQKRKE</sequence>
<dbReference type="Proteomes" id="UP000176479">
    <property type="component" value="Unassembled WGS sequence"/>
</dbReference>
<dbReference type="AlphaFoldDB" id="A0A1F6XVQ0"/>
<dbReference type="EMBL" id="MFVK01000039">
    <property type="protein sequence ID" value="OGI98205.1"/>
    <property type="molecule type" value="Genomic_DNA"/>
</dbReference>
<reference evidence="1 2" key="1">
    <citation type="journal article" date="2016" name="Nat. Commun.">
        <title>Thousands of microbial genomes shed light on interconnected biogeochemical processes in an aquifer system.</title>
        <authorList>
            <person name="Anantharaman K."/>
            <person name="Brown C.T."/>
            <person name="Hug L.A."/>
            <person name="Sharon I."/>
            <person name="Castelle C.J."/>
            <person name="Probst A.J."/>
            <person name="Thomas B.C."/>
            <person name="Singh A."/>
            <person name="Wilkins M.J."/>
            <person name="Karaoz U."/>
            <person name="Brodie E.L."/>
            <person name="Williams K.H."/>
            <person name="Hubbard S.S."/>
            <person name="Banfield J.F."/>
        </authorList>
    </citation>
    <scope>NUCLEOTIDE SEQUENCE [LARGE SCALE GENOMIC DNA]</scope>
</reference>
<accession>A0A1F6XVQ0</accession>
<evidence type="ECO:0000313" key="1">
    <source>
        <dbReference type="EMBL" id="OGI98205.1"/>
    </source>
</evidence>
<organism evidence="1 2">
    <name type="scientific">Candidatus Nomurabacteria bacterium RIFCSPLOWO2_02_FULL_40_10</name>
    <dbReference type="NCBI Taxonomy" id="1801786"/>
    <lineage>
        <taxon>Bacteria</taxon>
        <taxon>Candidatus Nomuraibacteriota</taxon>
    </lineage>
</organism>